<dbReference type="OrthoDB" id="74312at2"/>
<name>A0A1U7P4X9_9DEIO</name>
<organism evidence="3 4">
    <name type="scientific">Deinococcus marmoris</name>
    <dbReference type="NCBI Taxonomy" id="249408"/>
    <lineage>
        <taxon>Bacteria</taxon>
        <taxon>Thermotogati</taxon>
        <taxon>Deinococcota</taxon>
        <taxon>Deinococci</taxon>
        <taxon>Deinococcales</taxon>
        <taxon>Deinococcaceae</taxon>
        <taxon>Deinococcus</taxon>
    </lineage>
</organism>
<dbReference type="AlphaFoldDB" id="A0A1U7P4X9"/>
<keyword evidence="1" id="KW-0812">Transmembrane</keyword>
<keyword evidence="4" id="KW-1185">Reference proteome</keyword>
<protein>
    <submittedName>
        <fullName evidence="3">Uncharacterized protein</fullName>
    </submittedName>
</protein>
<keyword evidence="1" id="KW-1133">Transmembrane helix</keyword>
<keyword evidence="1" id="KW-0472">Membrane</keyword>
<dbReference type="EMBL" id="MSTI01000007">
    <property type="protein sequence ID" value="OLV20108.1"/>
    <property type="molecule type" value="Genomic_DNA"/>
</dbReference>
<dbReference type="STRING" id="249408.BOO71_0000352"/>
<evidence type="ECO:0000313" key="2">
    <source>
        <dbReference type="EMBL" id="OLV20108.1"/>
    </source>
</evidence>
<dbReference type="RefSeq" id="WP_075830065.1">
    <property type="nucleotide sequence ID" value="NZ_MSTI01000007.1"/>
</dbReference>
<evidence type="ECO:0000313" key="3">
    <source>
        <dbReference type="EMBL" id="OLV20235.1"/>
    </source>
</evidence>
<dbReference type="EMBL" id="MSTI01000007">
    <property type="protein sequence ID" value="OLV20235.1"/>
    <property type="molecule type" value="Genomic_DNA"/>
</dbReference>
<sequence>MTLDPETNARIEAEEAYRAQVRRTGQRKGFWEWAAVLIGVPIAVLAALAIWGSLAPSTPDYQTSFLVACQRGVREKLKAPSTAKFGNEIGRDVLTVTSGYRLNGTIEAQNSFGALIQSTYQCTGSSTNLEIDIE</sequence>
<reference evidence="3 4" key="1">
    <citation type="submission" date="2017-01" db="EMBL/GenBank/DDBJ databases">
        <title>Genome Analysis of Deinococcus marmoris KOPRI26562.</title>
        <authorList>
            <person name="Kim J.H."/>
            <person name="Oh H.-M."/>
        </authorList>
    </citation>
    <scope>NUCLEOTIDE SEQUENCE [LARGE SCALE GENOMIC DNA]</scope>
    <source>
        <strain evidence="3 4">KOPRI26562</strain>
    </source>
</reference>
<evidence type="ECO:0000313" key="4">
    <source>
        <dbReference type="Proteomes" id="UP000186607"/>
    </source>
</evidence>
<evidence type="ECO:0000256" key="1">
    <source>
        <dbReference type="SAM" id="Phobius"/>
    </source>
</evidence>
<comment type="caution">
    <text evidence="3">The sequence shown here is derived from an EMBL/GenBank/DDBJ whole genome shotgun (WGS) entry which is preliminary data.</text>
</comment>
<dbReference type="Proteomes" id="UP000186607">
    <property type="component" value="Unassembled WGS sequence"/>
</dbReference>
<accession>A0A1U7P4X9</accession>
<proteinExistence type="predicted"/>
<gene>
    <name evidence="2" type="ORF">BOO71_0000352</name>
    <name evidence="3" type="ORF">BOO71_0000733</name>
</gene>
<feature type="transmembrane region" description="Helical" evidence="1">
    <location>
        <begin position="30"/>
        <end position="54"/>
    </location>
</feature>